<dbReference type="RefSeq" id="WP_106335890.1">
    <property type="nucleotide sequence ID" value="NZ_PVZS01000006.1"/>
</dbReference>
<dbReference type="SMART" id="SM00852">
    <property type="entry name" value="MoCF_biosynth"/>
    <property type="match status" value="1"/>
</dbReference>
<evidence type="ECO:0000256" key="6">
    <source>
        <dbReference type="RuleBase" id="RU365090"/>
    </source>
</evidence>
<evidence type="ECO:0000256" key="2">
    <source>
        <dbReference type="ARBA" id="ARBA00005046"/>
    </source>
</evidence>
<dbReference type="InterPro" id="IPR036688">
    <property type="entry name" value="MoeA_C_domain_IV_sf"/>
</dbReference>
<comment type="caution">
    <text evidence="8">The sequence shown here is derived from an EMBL/GenBank/DDBJ whole genome shotgun (WGS) entry which is preliminary data.</text>
</comment>
<dbReference type="InterPro" id="IPR036425">
    <property type="entry name" value="MoaB/Mog-like_dom_sf"/>
</dbReference>
<dbReference type="PROSITE" id="PS01079">
    <property type="entry name" value="MOCF_BIOSYNTHESIS_2"/>
    <property type="match status" value="1"/>
</dbReference>
<dbReference type="Pfam" id="PF00994">
    <property type="entry name" value="MoCF_biosynth"/>
    <property type="match status" value="1"/>
</dbReference>
<accession>A0A2T1HVH1</accession>
<evidence type="ECO:0000259" key="7">
    <source>
        <dbReference type="SMART" id="SM00852"/>
    </source>
</evidence>
<dbReference type="NCBIfam" id="TIGR00177">
    <property type="entry name" value="molyb_syn"/>
    <property type="match status" value="1"/>
</dbReference>
<dbReference type="Gene3D" id="2.170.190.11">
    <property type="entry name" value="Molybdopterin biosynthesis moea protein, domain 3"/>
    <property type="match status" value="1"/>
</dbReference>
<dbReference type="InterPro" id="IPR005111">
    <property type="entry name" value="MoeA_C_domain_IV"/>
</dbReference>
<comment type="function">
    <text evidence="1 6">Catalyzes the insertion of molybdate into adenylated molybdopterin with the concomitant release of AMP.</text>
</comment>
<keyword evidence="6" id="KW-0460">Magnesium</keyword>
<dbReference type="NCBIfam" id="NF045515">
    <property type="entry name" value="Glp_gephyrin"/>
    <property type="match status" value="1"/>
</dbReference>
<comment type="pathway">
    <text evidence="2 6">Cofactor biosynthesis; molybdopterin biosynthesis.</text>
</comment>
<proteinExistence type="inferred from homology"/>
<keyword evidence="9" id="KW-1185">Reference proteome</keyword>
<keyword evidence="6" id="KW-0479">Metal-binding</keyword>
<evidence type="ECO:0000256" key="1">
    <source>
        <dbReference type="ARBA" id="ARBA00002901"/>
    </source>
</evidence>
<dbReference type="Proteomes" id="UP000239772">
    <property type="component" value="Unassembled WGS sequence"/>
</dbReference>
<dbReference type="GO" id="GO:0061599">
    <property type="term" value="F:molybdopterin molybdotransferase activity"/>
    <property type="evidence" value="ECO:0007669"/>
    <property type="project" value="UniProtKB-UniRule"/>
</dbReference>
<feature type="domain" description="MoaB/Mog" evidence="7">
    <location>
        <begin position="192"/>
        <end position="330"/>
    </location>
</feature>
<dbReference type="PANTHER" id="PTHR10192">
    <property type="entry name" value="MOLYBDOPTERIN BIOSYNTHESIS PROTEIN"/>
    <property type="match status" value="1"/>
</dbReference>
<dbReference type="SUPFAM" id="SSF63867">
    <property type="entry name" value="MoeA C-terminal domain-like"/>
    <property type="match status" value="1"/>
</dbReference>
<reference evidence="9" key="1">
    <citation type="submission" date="2018-03" db="EMBL/GenBank/DDBJ databases">
        <authorList>
            <person name="Sun L."/>
            <person name="Liu H."/>
            <person name="Chen W."/>
            <person name="Huang K."/>
            <person name="Liu W."/>
            <person name="Gao X."/>
        </authorList>
    </citation>
    <scope>NUCLEOTIDE SEQUENCE [LARGE SCALE GENOMIC DNA]</scope>
    <source>
        <strain evidence="9">SH9</strain>
    </source>
</reference>
<dbReference type="SUPFAM" id="SSF53218">
    <property type="entry name" value="Molybdenum cofactor biosynthesis proteins"/>
    <property type="match status" value="1"/>
</dbReference>
<dbReference type="AlphaFoldDB" id="A0A2T1HVH1"/>
<dbReference type="InterPro" id="IPR008284">
    <property type="entry name" value="MoCF_biosynth_CS"/>
</dbReference>
<dbReference type="PANTHER" id="PTHR10192:SF5">
    <property type="entry name" value="GEPHYRIN"/>
    <property type="match status" value="1"/>
</dbReference>
<keyword evidence="6" id="KW-0500">Molybdenum</keyword>
<dbReference type="EMBL" id="PVZS01000006">
    <property type="protein sequence ID" value="PSC05647.1"/>
    <property type="molecule type" value="Genomic_DNA"/>
</dbReference>
<organism evidence="8 9">
    <name type="scientific">Alsobacter soli</name>
    <dbReference type="NCBI Taxonomy" id="2109933"/>
    <lineage>
        <taxon>Bacteria</taxon>
        <taxon>Pseudomonadati</taxon>
        <taxon>Pseudomonadota</taxon>
        <taxon>Alphaproteobacteria</taxon>
        <taxon>Hyphomicrobiales</taxon>
        <taxon>Alsobacteraceae</taxon>
        <taxon>Alsobacter</taxon>
    </lineage>
</organism>
<dbReference type="InterPro" id="IPR036135">
    <property type="entry name" value="MoeA_linker/N_sf"/>
</dbReference>
<dbReference type="SUPFAM" id="SSF63882">
    <property type="entry name" value="MoeA N-terminal region -like"/>
    <property type="match status" value="1"/>
</dbReference>
<comment type="cofactor">
    <cofactor evidence="6">
        <name>Mg(2+)</name>
        <dbReference type="ChEBI" id="CHEBI:18420"/>
    </cofactor>
</comment>
<dbReference type="InterPro" id="IPR005110">
    <property type="entry name" value="MoeA_linker/N"/>
</dbReference>
<evidence type="ECO:0000313" key="8">
    <source>
        <dbReference type="EMBL" id="PSC05647.1"/>
    </source>
</evidence>
<gene>
    <name evidence="8" type="ORF">SLNSH_06600</name>
</gene>
<keyword evidence="6 8" id="KW-0808">Transferase</keyword>
<protein>
    <recommendedName>
        <fullName evidence="6">Molybdopterin molybdenumtransferase</fullName>
        <ecNumber evidence="6">2.10.1.1</ecNumber>
    </recommendedName>
</protein>
<evidence type="ECO:0000256" key="5">
    <source>
        <dbReference type="ARBA" id="ARBA00047317"/>
    </source>
</evidence>
<evidence type="ECO:0000313" key="9">
    <source>
        <dbReference type="Proteomes" id="UP000239772"/>
    </source>
</evidence>
<dbReference type="Gene3D" id="3.90.105.10">
    <property type="entry name" value="Molybdopterin biosynthesis moea protein, domain 2"/>
    <property type="match status" value="1"/>
</dbReference>
<evidence type="ECO:0000256" key="4">
    <source>
        <dbReference type="ARBA" id="ARBA00023150"/>
    </source>
</evidence>
<dbReference type="InterPro" id="IPR038987">
    <property type="entry name" value="MoeA-like"/>
</dbReference>
<dbReference type="UniPathway" id="UPA00344"/>
<dbReference type="Gene3D" id="3.40.980.10">
    <property type="entry name" value="MoaB/Mog-like domain"/>
    <property type="match status" value="1"/>
</dbReference>
<dbReference type="InterPro" id="IPR001453">
    <property type="entry name" value="MoaB/Mog_dom"/>
</dbReference>
<dbReference type="GO" id="GO:0046872">
    <property type="term" value="F:metal ion binding"/>
    <property type="evidence" value="ECO:0007669"/>
    <property type="project" value="UniProtKB-UniRule"/>
</dbReference>
<dbReference type="EC" id="2.10.1.1" evidence="6"/>
<comment type="similarity">
    <text evidence="3 6">Belongs to the MoeA family.</text>
</comment>
<dbReference type="GO" id="GO:0005829">
    <property type="term" value="C:cytosol"/>
    <property type="evidence" value="ECO:0007669"/>
    <property type="project" value="TreeGrafter"/>
</dbReference>
<dbReference type="Gene3D" id="2.40.340.10">
    <property type="entry name" value="MoeA, C-terminal, domain IV"/>
    <property type="match status" value="1"/>
</dbReference>
<dbReference type="GO" id="GO:0006777">
    <property type="term" value="P:Mo-molybdopterin cofactor biosynthetic process"/>
    <property type="evidence" value="ECO:0007669"/>
    <property type="project" value="UniProtKB-UniRule"/>
</dbReference>
<comment type="catalytic activity">
    <reaction evidence="5">
        <text>adenylyl-molybdopterin + molybdate = Mo-molybdopterin + AMP + H(+)</text>
        <dbReference type="Rhea" id="RHEA:35047"/>
        <dbReference type="ChEBI" id="CHEBI:15378"/>
        <dbReference type="ChEBI" id="CHEBI:36264"/>
        <dbReference type="ChEBI" id="CHEBI:62727"/>
        <dbReference type="ChEBI" id="CHEBI:71302"/>
        <dbReference type="ChEBI" id="CHEBI:456215"/>
        <dbReference type="EC" id="2.10.1.1"/>
    </reaction>
</comment>
<dbReference type="OrthoDB" id="9804758at2"/>
<evidence type="ECO:0000256" key="3">
    <source>
        <dbReference type="ARBA" id="ARBA00010763"/>
    </source>
</evidence>
<keyword evidence="4 6" id="KW-0501">Molybdenum cofactor biosynthesis</keyword>
<name>A0A2T1HVH1_9HYPH</name>
<dbReference type="Pfam" id="PF03454">
    <property type="entry name" value="MoeA_C"/>
    <property type="match status" value="1"/>
</dbReference>
<sequence length="419" mass="43767">MNFQAMPPEVLAQERGLIGIDEARERAASYAGSGLATEVAPLVCAAGRVLAADLRARHAQPPFDNSAMDGYAAFTNGEPLEAGSRLQVTSRTPAGSVATPISPGTCARIFTGASLPAGADAVVMQEHVLRDGDHIVLRRALMPGDNIRRQGEDIQPGELLLSAGQRLDARHVALIASQGHALVRIQQRIRVGVISTGRELVQPGRELEAAQIYDSNRPMLATLAAHAGAEVVDGGWVDDEADALAARMQDLAATCQLVVTTGGASVSEEDHSFAALKRAGGHGEVLRIALKPGKPAVVGRMGEAAYLGLPGNPVAALVSWLMLGSAVLGRLRGFDFERPRGEPLTCAVAHQRRPGRTEFAPARVVTRPDGGKGLEILGRGGSARLMPLVLADGLAEIPAAVAHVPAGMELAFHRFGGCA</sequence>
<dbReference type="CDD" id="cd00887">
    <property type="entry name" value="MoeA"/>
    <property type="match status" value="1"/>
</dbReference>
<dbReference type="Pfam" id="PF03453">
    <property type="entry name" value="MoeA_N"/>
    <property type="match status" value="1"/>
</dbReference>